<dbReference type="RefSeq" id="WP_087553721.1">
    <property type="nucleotide sequence ID" value="NZ_CP033133.1"/>
</dbReference>
<reference evidence="1 2" key="1">
    <citation type="submission" date="2018-10" db="EMBL/GenBank/DDBJ databases">
        <title>The complete genome of Acinetobacter wuhouensis strain WCHAW010062.</title>
        <authorList>
            <person name="Hu Y."/>
            <person name="Long H."/>
            <person name="Feng Y."/>
            <person name="Zong Z."/>
        </authorList>
    </citation>
    <scope>NUCLEOTIDE SEQUENCE [LARGE SCALE GENOMIC DNA]</scope>
    <source>
        <strain evidence="1 2">WCHAW010062</strain>
    </source>
</reference>
<evidence type="ECO:0000313" key="1">
    <source>
        <dbReference type="EMBL" id="AYO55511.1"/>
    </source>
</evidence>
<name>A0A3G2T606_9GAMM</name>
<organism evidence="1 2">
    <name type="scientific">Acinetobacter wuhouensis</name>
    <dbReference type="NCBI Taxonomy" id="1879050"/>
    <lineage>
        <taxon>Bacteria</taxon>
        <taxon>Pseudomonadati</taxon>
        <taxon>Pseudomonadota</taxon>
        <taxon>Gammaproteobacteria</taxon>
        <taxon>Moraxellales</taxon>
        <taxon>Moraxellaceae</taxon>
        <taxon>Acinetobacter</taxon>
    </lineage>
</organism>
<evidence type="ECO:0000313" key="2">
    <source>
        <dbReference type="Proteomes" id="UP000279962"/>
    </source>
</evidence>
<proteinExistence type="predicted"/>
<gene>
    <name evidence="1" type="ORF">CDG68_18455</name>
</gene>
<dbReference type="Proteomes" id="UP000279962">
    <property type="component" value="Chromosome"/>
</dbReference>
<dbReference type="AlphaFoldDB" id="A0A3G2T606"/>
<sequence>MFVLSQEKLAELDQAQNQEFLYDLIYEIIKENPVLKLNGQFDDLLEPVQNLMNQYLQKGINQINTLKYMVKSHVYLGIDYENDPYFAWIKQEMEDYNIEEQVTYVDAFYKLVEDYKKRVIGHDFEYLVNAIQKNKEVDLSLNVFDQIEYIYSEKFSFLNDRNALKIENRDFSLNKFHIKDFVLGKRFKQNYFIKNIYN</sequence>
<dbReference type="EMBL" id="CP033133">
    <property type="protein sequence ID" value="AYO55511.1"/>
    <property type="molecule type" value="Genomic_DNA"/>
</dbReference>
<accession>A0A3G2T606</accession>
<protein>
    <submittedName>
        <fullName evidence="1">Uncharacterized protein</fullName>
    </submittedName>
</protein>